<organism evidence="2 3">
    <name type="scientific">Drosophila kikkawai</name>
    <name type="common">Fruit fly</name>
    <dbReference type="NCBI Taxonomy" id="30033"/>
    <lineage>
        <taxon>Eukaryota</taxon>
        <taxon>Metazoa</taxon>
        <taxon>Ecdysozoa</taxon>
        <taxon>Arthropoda</taxon>
        <taxon>Hexapoda</taxon>
        <taxon>Insecta</taxon>
        <taxon>Pterygota</taxon>
        <taxon>Neoptera</taxon>
        <taxon>Endopterygota</taxon>
        <taxon>Diptera</taxon>
        <taxon>Brachycera</taxon>
        <taxon>Muscomorpha</taxon>
        <taxon>Ephydroidea</taxon>
        <taxon>Drosophilidae</taxon>
        <taxon>Drosophila</taxon>
        <taxon>Sophophora</taxon>
    </lineage>
</organism>
<sequence>MQHKTLKLSEIKQNIRYVLENLQQLEHLTDNDAQDFNAEQAEELQRSTTTLLDALDQVPVAKVAGIQKQRRRRRRLDKQKKKEPKLKAKKAKQGLQSKPKVSFEPSLTSREQQAEHISLKKRHDAASILHTLDLLEKLCKSRGGDKLALSQKLAQMRVVWRRVQQENEGDHDRESQKRVSSIESQWQAVFFGQSSDFVRENKETFLPEAFHMGFLYKLWAESVLYSQRMGATA</sequence>
<protein>
    <submittedName>
        <fullName evidence="3">Uncharacterized protein</fullName>
    </submittedName>
</protein>
<dbReference type="RefSeq" id="XP_017036868.2">
    <property type="nucleotide sequence ID" value="XM_017181379.3"/>
</dbReference>
<dbReference type="OrthoDB" id="2289628at2759"/>
<feature type="compositionally biased region" description="Basic residues" evidence="1">
    <location>
        <begin position="68"/>
        <end position="92"/>
    </location>
</feature>
<accession>A0A6P4JPY6</accession>
<evidence type="ECO:0000256" key="1">
    <source>
        <dbReference type="SAM" id="MobiDB-lite"/>
    </source>
</evidence>
<proteinExistence type="predicted"/>
<dbReference type="GeneID" id="108084963"/>
<feature type="region of interest" description="Disordered" evidence="1">
    <location>
        <begin position="66"/>
        <end position="118"/>
    </location>
</feature>
<gene>
    <name evidence="3" type="primary">LOC108084963</name>
</gene>
<name>A0A6P4JPY6_DROKI</name>
<evidence type="ECO:0000313" key="3">
    <source>
        <dbReference type="RefSeq" id="XP_017036868.2"/>
    </source>
</evidence>
<dbReference type="Proteomes" id="UP001652661">
    <property type="component" value="Chromosome 3R"/>
</dbReference>
<keyword evidence="2" id="KW-1185">Reference proteome</keyword>
<evidence type="ECO:0000313" key="2">
    <source>
        <dbReference type="Proteomes" id="UP001652661"/>
    </source>
</evidence>
<dbReference type="AlphaFoldDB" id="A0A6P4JPY6"/>
<reference evidence="3" key="1">
    <citation type="submission" date="2025-08" db="UniProtKB">
        <authorList>
            <consortium name="RefSeq"/>
        </authorList>
    </citation>
    <scope>IDENTIFICATION</scope>
    <source>
        <strain evidence="3">14028-0561.14</strain>
        <tissue evidence="3">Whole fly</tissue>
    </source>
</reference>